<accession>M1MAN4</accession>
<dbReference type="PANTHER" id="PTHR11717:SF7">
    <property type="entry name" value="LOW MOLECULAR WEIGHT PHOSPHOTYROSINE PROTEIN PHOSPHATASE"/>
    <property type="match status" value="1"/>
</dbReference>
<gene>
    <name evidence="7" type="ORF">ST1E_0539</name>
</gene>
<dbReference type="InterPro" id="IPR017867">
    <property type="entry name" value="Tyr_phospatase_low_mol_wt"/>
</dbReference>
<evidence type="ECO:0000256" key="4">
    <source>
        <dbReference type="ARBA" id="ARBA00022912"/>
    </source>
</evidence>
<dbReference type="SUPFAM" id="SSF52788">
    <property type="entry name" value="Phosphotyrosine protein phosphatases I"/>
    <property type="match status" value="1"/>
</dbReference>
<dbReference type="AlphaFoldDB" id="M1MAN4"/>
<evidence type="ECO:0000259" key="6">
    <source>
        <dbReference type="SMART" id="SM00226"/>
    </source>
</evidence>
<evidence type="ECO:0000256" key="1">
    <source>
        <dbReference type="ARBA" id="ARBA00011063"/>
    </source>
</evidence>
<dbReference type="Proteomes" id="UP000011658">
    <property type="component" value="Chromosome"/>
</dbReference>
<proteinExistence type="inferred from homology"/>
<sequence length="154" mass="18031">MKNVLFVCTGNICRSPTAEGVFKKLLLKKEMGRNFNVDSAGTHPYHIGRKPDDRSIREALLRGYDISNHVARQLENIDFFCFDFILAMDYKNIQYIKGICPHECFYKVKLLTYFSDYYNNFEIPDPYYSARYGFKLVIDYIEDACNGLVDYLNL</sequence>
<comment type="similarity">
    <text evidence="1">Belongs to the low molecular weight phosphotyrosine protein phosphatase family.</text>
</comment>
<dbReference type="OrthoDB" id="9784339at2"/>
<organism evidence="7 8">
    <name type="scientific">Candidatus Kinetoplastidibacterium galati TCC219</name>
    <dbReference type="NCBI Taxonomy" id="1208921"/>
    <lineage>
        <taxon>Bacteria</taxon>
        <taxon>Pseudomonadati</taxon>
        <taxon>Pseudomonadota</taxon>
        <taxon>Betaproteobacteria</taxon>
        <taxon>Candidatus Kinetoplastidibacterium</taxon>
    </lineage>
</organism>
<keyword evidence="8" id="KW-1185">Reference proteome</keyword>
<dbReference type="EMBL" id="CP003806">
    <property type="protein sequence ID" value="AGF48955.1"/>
    <property type="molecule type" value="Genomic_DNA"/>
</dbReference>
<reference evidence="7 8" key="1">
    <citation type="journal article" date="2013" name="Genome Biol. Evol.">
        <title>Genome evolution and phylogenomic analysis of candidatus kinetoplastibacterium, the betaproteobacterial endosymbionts of strigomonas and angomonas.</title>
        <authorList>
            <person name="Alves J.M."/>
            <person name="Serrano M.G."/>
            <person name="Maia da Silva F."/>
            <person name="Voegtly L.J."/>
            <person name="Matveyev A.V."/>
            <person name="Teixeira M.M."/>
            <person name="Camargo E.P."/>
            <person name="Buck G.A."/>
        </authorList>
    </citation>
    <scope>NUCLEOTIDE SEQUENCE [LARGE SCALE GENOMIC DNA]</scope>
    <source>
        <strain evidence="7 8">TCC219</strain>
    </source>
</reference>
<feature type="active site" description="Nucleophile" evidence="5">
    <location>
        <position position="8"/>
    </location>
</feature>
<evidence type="ECO:0000256" key="3">
    <source>
        <dbReference type="ARBA" id="ARBA00022801"/>
    </source>
</evidence>
<dbReference type="PANTHER" id="PTHR11717">
    <property type="entry name" value="LOW MOLECULAR WEIGHT PROTEIN TYROSINE PHOSPHATASE"/>
    <property type="match status" value="1"/>
</dbReference>
<dbReference type="Gene3D" id="3.40.50.2300">
    <property type="match status" value="1"/>
</dbReference>
<evidence type="ECO:0000313" key="7">
    <source>
        <dbReference type="EMBL" id="AGF48955.1"/>
    </source>
</evidence>
<dbReference type="CDD" id="cd16343">
    <property type="entry name" value="LMWPTP"/>
    <property type="match status" value="1"/>
</dbReference>
<dbReference type="Pfam" id="PF01451">
    <property type="entry name" value="LMWPc"/>
    <property type="match status" value="1"/>
</dbReference>
<evidence type="ECO:0000256" key="2">
    <source>
        <dbReference type="ARBA" id="ARBA00013064"/>
    </source>
</evidence>
<dbReference type="RefSeq" id="WP_015389440.1">
    <property type="nucleotide sequence ID" value="NC_020284.1"/>
</dbReference>
<name>M1MAN4_9PROT</name>
<dbReference type="InterPro" id="IPR050438">
    <property type="entry name" value="LMW_PTPase"/>
</dbReference>
<dbReference type="InterPro" id="IPR023485">
    <property type="entry name" value="Ptyr_pPase"/>
</dbReference>
<feature type="domain" description="Phosphotyrosine protein phosphatase I" evidence="6">
    <location>
        <begin position="2"/>
        <end position="151"/>
    </location>
</feature>
<feature type="active site" evidence="5">
    <location>
        <position position="14"/>
    </location>
</feature>
<dbReference type="GO" id="GO:0004725">
    <property type="term" value="F:protein tyrosine phosphatase activity"/>
    <property type="evidence" value="ECO:0007669"/>
    <property type="project" value="UniProtKB-EC"/>
</dbReference>
<dbReference type="PATRIC" id="fig|1208921.3.peg.233"/>
<keyword evidence="4" id="KW-0904">Protein phosphatase</keyword>
<dbReference type="HOGENOM" id="CLU_071415_2_2_4"/>
<dbReference type="PRINTS" id="PR00719">
    <property type="entry name" value="LMWPTPASE"/>
</dbReference>
<dbReference type="STRING" id="1208921.ST1E_0539"/>
<dbReference type="EC" id="3.1.3.48" evidence="2"/>
<keyword evidence="3 7" id="KW-0378">Hydrolase</keyword>
<dbReference type="InterPro" id="IPR036196">
    <property type="entry name" value="Ptyr_pPase_sf"/>
</dbReference>
<dbReference type="SMART" id="SM00226">
    <property type="entry name" value="LMWPc"/>
    <property type="match status" value="1"/>
</dbReference>
<evidence type="ECO:0000256" key="5">
    <source>
        <dbReference type="PIRSR" id="PIRSR617867-1"/>
    </source>
</evidence>
<dbReference type="eggNOG" id="COG0394">
    <property type="taxonomic scope" value="Bacteria"/>
</dbReference>
<protein>
    <recommendedName>
        <fullName evidence="2">protein-tyrosine-phosphatase</fullName>
        <ecNumber evidence="2">3.1.3.48</ecNumber>
    </recommendedName>
</protein>
<feature type="active site" description="Proton donor" evidence="5">
    <location>
        <position position="125"/>
    </location>
</feature>
<evidence type="ECO:0000313" key="8">
    <source>
        <dbReference type="Proteomes" id="UP000011658"/>
    </source>
</evidence>
<dbReference type="KEGG" id="kga:ST1E_0539"/>